<name>A0AAV4L1E9_BIFLL</name>
<dbReference type="Pfam" id="PF20442">
    <property type="entry name" value="BrxL_N"/>
    <property type="match status" value="1"/>
</dbReference>
<comment type="caution">
    <text evidence="4">The sequence shown here is derived from an EMBL/GenBank/DDBJ whole genome shotgun (WGS) entry which is preliminary data.</text>
</comment>
<evidence type="ECO:0000259" key="2">
    <source>
        <dbReference type="Pfam" id="PF16565"/>
    </source>
</evidence>
<evidence type="ECO:0000259" key="3">
    <source>
        <dbReference type="Pfam" id="PF20442"/>
    </source>
</evidence>
<dbReference type="RefSeq" id="WP_229087659.1">
    <property type="nucleotide sequence ID" value="NZ_BNHC01000001.1"/>
</dbReference>
<dbReference type="InterPro" id="IPR014061">
    <property type="entry name" value="BrxL-like"/>
</dbReference>
<accession>A0AAV4L1E9</accession>
<feature type="compositionally biased region" description="Basic and acidic residues" evidence="1">
    <location>
        <begin position="565"/>
        <end position="581"/>
    </location>
</feature>
<dbReference type="Proteomes" id="UP000663812">
    <property type="component" value="Unassembled WGS sequence"/>
</dbReference>
<dbReference type="AlphaFoldDB" id="A0AAV4L1E9"/>
<dbReference type="Gene3D" id="3.30.870.30">
    <property type="entry name" value="MITD, C-terminal phospholipase D-like domain"/>
    <property type="match status" value="1"/>
</dbReference>
<sequence length="778" mass="87010">MADESNEVSGSLTGAGAGAGAEGGVAALVMSNLDRKITDDFSQYTVRKDLVSEVKGNALVPSYVLEYLLSKYATTTDQESINAGVKRVRDILADNYVHREEANLIQSKIREKGRYQVIDKVQVALNEKLDRYEATFENLGISRVVVDSITVDKNPKLLVTGIWCMCTLVYAYSGDRDEVPWRLHRLMPVQMSHDDRENYLAMRAKFTAGEWIDLLMQSVGFNPDLFGDRAKLLHLVRMIPFVERNYNLIELGPKGTGKSHIYSEFSPHGMLISGGEVTAAKLFVNNANKQIGLVGYWDTVAFDEFAGKAKKADKALVDIMKNYMANKSFSRGTNVTQAEASMVFVGNTSHNVPYMLKNSDLFEELPVQYHDPAFLDRIHYYLPGWEFEQIRTEMFTSGYGFVVDYLAEILHNLRNVDYGSAFEKYFKLSPSLSTRDKDGVRKTFSGLMKLIYPSGQATAEQMEPLLRCAIEGRKRVKDQLCRIDSTMAAVDFSYTRAGSVEPVAVHVLEEDDYPELYWRGGHDERDEAERGTVAPVALADDASLGVEKVDNTTSDVPAGDSIGSVDDKAAASADVTHKVDNANETESSSPVLATESTATSLSTLARVPSLSPIERAATTAKEGHVEFAESQRGATYNKLFGPYVAGATQITLKDPYIRKTYQVRNLAEFLETVYTYTNRSDEVHVHLITGCDEEYPDRQIDNLSQVQATFGTLGIALTYEFSESGHDRSIVTDTGWRVILGRGLDIYQRYSDNDWLNPLTRQQKLRRVKEFSVTYQRR</sequence>
<feature type="domain" description="BREX system Lon protease-like BrxL N-terminal" evidence="3">
    <location>
        <begin position="41"/>
        <end position="170"/>
    </location>
</feature>
<dbReference type="InterPro" id="IPR032341">
    <property type="entry name" value="MITD1_C"/>
</dbReference>
<evidence type="ECO:0000256" key="1">
    <source>
        <dbReference type="SAM" id="MobiDB-lite"/>
    </source>
</evidence>
<gene>
    <name evidence="4" type="ORF">MCC00316_00050</name>
</gene>
<proteinExistence type="predicted"/>
<dbReference type="NCBIfam" id="TIGR02688">
    <property type="entry name" value="BREX system Lon protease-like protein BrxL"/>
    <property type="match status" value="1"/>
</dbReference>
<dbReference type="Pfam" id="PF13337">
    <property type="entry name" value="BrxL_ATPase"/>
    <property type="match status" value="1"/>
</dbReference>
<feature type="domain" description="MITD1 C-terminal phospholipase D-like" evidence="2">
    <location>
        <begin position="633"/>
        <end position="775"/>
    </location>
</feature>
<feature type="compositionally biased region" description="Polar residues" evidence="1">
    <location>
        <begin position="582"/>
        <end position="591"/>
    </location>
</feature>
<evidence type="ECO:0008006" key="6">
    <source>
        <dbReference type="Google" id="ProtNLM"/>
    </source>
</evidence>
<dbReference type="EMBL" id="BNHC01000001">
    <property type="protein sequence ID" value="GHM71715.1"/>
    <property type="molecule type" value="Genomic_DNA"/>
</dbReference>
<dbReference type="Pfam" id="PF16565">
    <property type="entry name" value="MIT_C"/>
    <property type="match status" value="1"/>
</dbReference>
<reference evidence="4" key="1">
    <citation type="journal article" date="2021" name="Appl. Environ. Microbiol.">
        <title>Novel 3-O-alpha-d-Galactosyl-alpha-l-Arabinofuranosidase for the Assimilation of Gum Arabic Arabinogalactan Protein in Bifidobacterium longum subsp. longum.</title>
        <authorList>
            <person name="Sasaki Y."/>
            <person name="Horigome A."/>
            <person name="Odamaki T."/>
            <person name="Xiao J.Z."/>
            <person name="Ishiwata A."/>
            <person name="Ito Y."/>
            <person name="Kitahara K."/>
            <person name="Fujita K."/>
        </authorList>
    </citation>
    <scope>NUCLEOTIDE SEQUENCE</scope>
    <source>
        <strain evidence="4">MCC00316</strain>
    </source>
</reference>
<dbReference type="InterPro" id="IPR046838">
    <property type="entry name" value="BrxL_N"/>
</dbReference>
<feature type="region of interest" description="Disordered" evidence="1">
    <location>
        <begin position="550"/>
        <end position="593"/>
    </location>
</feature>
<evidence type="ECO:0000313" key="4">
    <source>
        <dbReference type="EMBL" id="GHM71715.1"/>
    </source>
</evidence>
<dbReference type="InterPro" id="IPR038113">
    <property type="entry name" value="MITD1_C_sf"/>
</dbReference>
<organism evidence="4 5">
    <name type="scientific">Bifidobacterium longum subsp. longum</name>
    <dbReference type="NCBI Taxonomy" id="1679"/>
    <lineage>
        <taxon>Bacteria</taxon>
        <taxon>Bacillati</taxon>
        <taxon>Actinomycetota</taxon>
        <taxon>Actinomycetes</taxon>
        <taxon>Bifidobacteriales</taxon>
        <taxon>Bifidobacteriaceae</taxon>
        <taxon>Bifidobacterium</taxon>
    </lineage>
</organism>
<evidence type="ECO:0000313" key="5">
    <source>
        <dbReference type="Proteomes" id="UP000663812"/>
    </source>
</evidence>
<protein>
    <recommendedName>
        <fullName evidence="6">ATP-dependent Lon protease</fullName>
    </recommendedName>
</protein>